<name>A0A364NL11_9GAMM</name>
<feature type="region of interest" description="Disordered" evidence="1">
    <location>
        <begin position="1"/>
        <end position="24"/>
    </location>
</feature>
<evidence type="ECO:0000313" key="5">
    <source>
        <dbReference type="Proteomes" id="UP000250744"/>
    </source>
</evidence>
<dbReference type="Proteomes" id="UP000250744">
    <property type="component" value="Unassembled WGS sequence"/>
</dbReference>
<evidence type="ECO:0000313" key="4">
    <source>
        <dbReference type="EMBL" id="RAU17565.1"/>
    </source>
</evidence>
<keyword evidence="5" id="KW-1185">Reference proteome</keyword>
<dbReference type="PROSITE" id="PS51833">
    <property type="entry name" value="HDOD"/>
    <property type="match status" value="1"/>
</dbReference>
<feature type="domain" description="Cyclic nucleotide-binding" evidence="2">
    <location>
        <begin position="33"/>
        <end position="79"/>
    </location>
</feature>
<protein>
    <recommendedName>
        <fullName evidence="6">HDOD domain-containing protein</fullName>
    </recommendedName>
</protein>
<dbReference type="RefSeq" id="WP_112159717.1">
    <property type="nucleotide sequence ID" value="NZ_QKRX01000009.1"/>
</dbReference>
<dbReference type="OrthoDB" id="6112364at2"/>
<dbReference type="Gene3D" id="2.60.120.10">
    <property type="entry name" value="Jelly Rolls"/>
    <property type="match status" value="1"/>
</dbReference>
<dbReference type="InterPro" id="IPR018490">
    <property type="entry name" value="cNMP-bd_dom_sf"/>
</dbReference>
<evidence type="ECO:0000256" key="1">
    <source>
        <dbReference type="SAM" id="MobiDB-lite"/>
    </source>
</evidence>
<comment type="caution">
    <text evidence="4">The sequence shown here is derived from an EMBL/GenBank/DDBJ whole genome shotgun (WGS) entry which is preliminary data.</text>
</comment>
<dbReference type="PANTHER" id="PTHR33525">
    <property type="match status" value="1"/>
</dbReference>
<evidence type="ECO:0000259" key="2">
    <source>
        <dbReference type="PROSITE" id="PS50042"/>
    </source>
</evidence>
<evidence type="ECO:0000259" key="3">
    <source>
        <dbReference type="PROSITE" id="PS51833"/>
    </source>
</evidence>
<dbReference type="PROSITE" id="PS50042">
    <property type="entry name" value="CNMP_BINDING_3"/>
    <property type="match status" value="1"/>
</dbReference>
<reference evidence="4 5" key="1">
    <citation type="submission" date="2018-06" db="EMBL/GenBank/DDBJ databases">
        <title>Nitrincola tibetense sp. nov., isolated from Lake XuguoCo on Tibetan Plateau.</title>
        <authorList>
            <person name="Xing P."/>
        </authorList>
    </citation>
    <scope>NUCLEOTIDE SEQUENCE [LARGE SCALE GENOMIC DNA]</scope>
    <source>
        <strain evidence="5">xg18</strain>
    </source>
</reference>
<accession>A0A364NL11</accession>
<evidence type="ECO:0008006" key="6">
    <source>
        <dbReference type="Google" id="ProtNLM"/>
    </source>
</evidence>
<dbReference type="InterPro" id="IPR052340">
    <property type="entry name" value="RNase_Y/CdgJ"/>
</dbReference>
<sequence length="452" mass="50806">MLNRWKQSTDIATQNAPHVSSVKSAPPSEAKMLFEGLSSTHLVALWKDLEPIQLSAGEVLFESGSVDHSLFVVLDGLFESDDGEFFSYGQWILGPNFDLEGTHHTCVYAVKSGRLLRILRHHLLALSVDVQLFILRQVQQQQSLRLHTNTAKMRELVQKQYRLEEALLSAKLAERNEFLKGDIVKQVIKRVPKLPVSSAELLNKLIDEKTTRSEVVELAKNDPTLTGILLKTINSAQFNLSHKVSDVTHAIALLGFESVYQIIMAGSIKQCFPETLKFNEIYIRSVEISHLAFALSQVTGLGKPAEMATLGLLQDMGLLVIELLTSINPKLGSVFEGMNTHVMGAELLRAWRLPERVSSTIEYQDFPEFAHPERIPDGILQRVALLYVASLCWKVLQQQEDVVDPLYLREYLSVIGLKEVRLSFLLKEELLPKLRLRQGSLPASLVSRLNLL</sequence>
<dbReference type="SUPFAM" id="SSF51206">
    <property type="entry name" value="cAMP-binding domain-like"/>
    <property type="match status" value="1"/>
</dbReference>
<feature type="compositionally biased region" description="Polar residues" evidence="1">
    <location>
        <begin position="1"/>
        <end position="23"/>
    </location>
</feature>
<dbReference type="InterPro" id="IPR014710">
    <property type="entry name" value="RmlC-like_jellyroll"/>
</dbReference>
<dbReference type="InterPro" id="IPR000595">
    <property type="entry name" value="cNMP-bd_dom"/>
</dbReference>
<dbReference type="SUPFAM" id="SSF109604">
    <property type="entry name" value="HD-domain/PDEase-like"/>
    <property type="match status" value="1"/>
</dbReference>
<organism evidence="4 5">
    <name type="scientific">Nitrincola tibetensis</name>
    <dbReference type="NCBI Taxonomy" id="2219697"/>
    <lineage>
        <taxon>Bacteria</taxon>
        <taxon>Pseudomonadati</taxon>
        <taxon>Pseudomonadota</taxon>
        <taxon>Gammaproteobacteria</taxon>
        <taxon>Oceanospirillales</taxon>
        <taxon>Oceanospirillaceae</taxon>
        <taxon>Nitrincola</taxon>
    </lineage>
</organism>
<proteinExistence type="predicted"/>
<dbReference type="PANTHER" id="PTHR33525:SF4">
    <property type="entry name" value="CYCLIC DI-GMP PHOSPHODIESTERASE CDGJ"/>
    <property type="match status" value="1"/>
</dbReference>
<dbReference type="EMBL" id="QKRX01000009">
    <property type="protein sequence ID" value="RAU17565.1"/>
    <property type="molecule type" value="Genomic_DNA"/>
</dbReference>
<dbReference type="Pfam" id="PF08668">
    <property type="entry name" value="HDOD"/>
    <property type="match status" value="1"/>
</dbReference>
<dbReference type="InterPro" id="IPR013976">
    <property type="entry name" value="HDOD"/>
</dbReference>
<dbReference type="Gene3D" id="1.10.3210.10">
    <property type="entry name" value="Hypothetical protein af1432"/>
    <property type="match status" value="1"/>
</dbReference>
<feature type="domain" description="HDOD" evidence="3">
    <location>
        <begin position="191"/>
        <end position="367"/>
    </location>
</feature>
<gene>
    <name evidence="4" type="ORF">DN062_12815</name>
</gene>
<dbReference type="AlphaFoldDB" id="A0A364NL11"/>